<organism evidence="1">
    <name type="scientific">viral metagenome</name>
    <dbReference type="NCBI Taxonomy" id="1070528"/>
    <lineage>
        <taxon>unclassified sequences</taxon>
        <taxon>metagenomes</taxon>
        <taxon>organismal metagenomes</taxon>
    </lineage>
</organism>
<evidence type="ECO:0000313" key="1">
    <source>
        <dbReference type="EMBL" id="QJA87794.1"/>
    </source>
</evidence>
<dbReference type="AlphaFoldDB" id="A0A6M3L2K9"/>
<name>A0A6M3L2K9_9ZZZZ</name>
<accession>A0A6M3L2K9</accession>
<reference evidence="1" key="1">
    <citation type="submission" date="2020-03" db="EMBL/GenBank/DDBJ databases">
        <title>The deep terrestrial virosphere.</title>
        <authorList>
            <person name="Holmfeldt K."/>
            <person name="Nilsson E."/>
            <person name="Simone D."/>
            <person name="Lopez-Fernandez M."/>
            <person name="Wu X."/>
            <person name="de Brujin I."/>
            <person name="Lundin D."/>
            <person name="Andersson A."/>
            <person name="Bertilsson S."/>
            <person name="Dopson M."/>
        </authorList>
    </citation>
    <scope>NUCLEOTIDE SEQUENCE</scope>
    <source>
        <strain evidence="1">MM415B02892</strain>
    </source>
</reference>
<dbReference type="EMBL" id="MT142733">
    <property type="protein sequence ID" value="QJA87794.1"/>
    <property type="molecule type" value="Genomic_DNA"/>
</dbReference>
<sequence>MNKNYFADKQLSGYKLHPAFKQCRTVHKAVGIQWDLRDGKFYWVDEDESFVNVDFDKQPPWCDIKKEGEWTYVPRFFIRCGTGLILISKFRLKGFRLHPTFKGKKGIHVISSKRPTTIFNFNKQLPCKNLENCDTCKFRYRCYTGGLGLFDYYSYSAIRLLAAVELRI</sequence>
<gene>
    <name evidence="1" type="ORF">MM415B02892_0003</name>
</gene>
<protein>
    <submittedName>
        <fullName evidence="1">Uncharacterized protein</fullName>
    </submittedName>
</protein>
<proteinExistence type="predicted"/>